<accession>A0ABZ0HT28</accession>
<dbReference type="SUPFAM" id="SSF46785">
    <property type="entry name" value="Winged helix' DNA-binding domain"/>
    <property type="match status" value="1"/>
</dbReference>
<evidence type="ECO:0000313" key="1">
    <source>
        <dbReference type="EMBL" id="WOJ90457.1"/>
    </source>
</evidence>
<dbReference type="RefSeq" id="WP_407339923.1">
    <property type="nucleotide sequence ID" value="NZ_CP136862.1"/>
</dbReference>
<sequence length="210" mass="23027">MTSTAELDDFWIGINELARQKGIAASVMSRRITKLEAQGLLETRLGPRNSKLVNLVAYDRIRSETRDAIREGVQDRESLVAPPDRMAPFAASAGADPNDKSLAREQARRMSYQAELSRLDLEERLGKLIAVEDVSAAMSECAEAIVRGLEQLPSRADEIAAAVGREGPHGARTLMKSMVLDVRKALEREMRRIFEESVAAHAGAEKEAAA</sequence>
<keyword evidence="2" id="KW-1185">Reference proteome</keyword>
<reference evidence="1 2" key="1">
    <citation type="submission" date="2023-10" db="EMBL/GenBank/DDBJ databases">
        <title>Novel methanotroph of the genus Methylocapsa from a subarctic wetland.</title>
        <authorList>
            <person name="Belova S.E."/>
            <person name="Oshkin I.Y."/>
            <person name="Miroshnikov K."/>
            <person name="Dedysh S.N."/>
        </authorList>
    </citation>
    <scope>NUCLEOTIDE SEQUENCE [LARGE SCALE GENOMIC DNA]</scope>
    <source>
        <strain evidence="1 2">RX1</strain>
    </source>
</reference>
<dbReference type="InterPro" id="IPR036390">
    <property type="entry name" value="WH_DNA-bd_sf"/>
</dbReference>
<organism evidence="1 2">
    <name type="scientific">Methylocapsa polymorpha</name>
    <dbReference type="NCBI Taxonomy" id="3080828"/>
    <lineage>
        <taxon>Bacteria</taxon>
        <taxon>Pseudomonadati</taxon>
        <taxon>Pseudomonadota</taxon>
        <taxon>Alphaproteobacteria</taxon>
        <taxon>Hyphomicrobiales</taxon>
        <taxon>Beijerinckiaceae</taxon>
        <taxon>Methylocapsa</taxon>
    </lineage>
</organism>
<dbReference type="EMBL" id="CP136862">
    <property type="protein sequence ID" value="WOJ90457.1"/>
    <property type="molecule type" value="Genomic_DNA"/>
</dbReference>
<gene>
    <name evidence="1" type="ORF">RZS28_03945</name>
</gene>
<protein>
    <submittedName>
        <fullName evidence="1">Uncharacterized protein</fullName>
    </submittedName>
</protein>
<proteinExistence type="predicted"/>
<dbReference type="Proteomes" id="UP001626536">
    <property type="component" value="Chromosome"/>
</dbReference>
<name>A0ABZ0HT28_9HYPH</name>
<evidence type="ECO:0000313" key="2">
    <source>
        <dbReference type="Proteomes" id="UP001626536"/>
    </source>
</evidence>